<dbReference type="Pfam" id="PF01648">
    <property type="entry name" value="ACPS"/>
    <property type="match status" value="1"/>
</dbReference>
<sequence>MTVKVRWQRVAAQSPRQLKRVQHQTGCQLLTTLAQTEVAYHRLGQPYLPRYPQLGVSVSHSATLVVVVLADQAVGVDVEHQRSVDWTRYRRAFTAVEWAYLVQQADDQRADLAWRLWTAKEAVLKLQGRGLTRSPRRVQVTLPELTWAVDGQRRYQLSRLELPGHYVGTLAREV</sequence>
<reference evidence="4 5" key="1">
    <citation type="submission" date="2024-09" db="EMBL/GenBank/DDBJ databases">
        <authorList>
            <person name="Sun Q."/>
            <person name="Mori K."/>
        </authorList>
    </citation>
    <scope>NUCLEOTIDE SEQUENCE [LARGE SCALE GENOMIC DNA]</scope>
    <source>
        <strain evidence="4 5">TBRC 4575</strain>
    </source>
</reference>
<evidence type="ECO:0000313" key="5">
    <source>
        <dbReference type="Proteomes" id="UP001589855"/>
    </source>
</evidence>
<dbReference type="Proteomes" id="UP001589855">
    <property type="component" value="Unassembled WGS sequence"/>
</dbReference>
<evidence type="ECO:0000259" key="3">
    <source>
        <dbReference type="Pfam" id="PF01648"/>
    </source>
</evidence>
<keyword evidence="5" id="KW-1185">Reference proteome</keyword>
<accession>A0ABV6K5D7</accession>
<dbReference type="PANTHER" id="PTHR12215:SF10">
    <property type="entry name" value="L-AMINOADIPATE-SEMIALDEHYDE DEHYDROGENASE-PHOSPHOPANTETHEINYL TRANSFERASE"/>
    <property type="match status" value="1"/>
</dbReference>
<evidence type="ECO:0000313" key="4">
    <source>
        <dbReference type="EMBL" id="MFC0424655.1"/>
    </source>
</evidence>
<comment type="caution">
    <text evidence="4">The sequence shown here is derived from an EMBL/GenBank/DDBJ whole genome shotgun (WGS) entry which is preliminary data.</text>
</comment>
<feature type="domain" description="4'-phosphopantetheinyl transferase" evidence="3">
    <location>
        <begin position="73"/>
        <end position="142"/>
    </location>
</feature>
<comment type="similarity">
    <text evidence="1">Belongs to the P-Pant transferase superfamily. Gsp/Sfp/HetI/AcpT family.</text>
</comment>
<dbReference type="SUPFAM" id="SSF56214">
    <property type="entry name" value="4'-phosphopantetheinyl transferase"/>
    <property type="match status" value="2"/>
</dbReference>
<protein>
    <submittedName>
        <fullName evidence="4">4'-phosphopantetheinyl transferase family protein</fullName>
    </submittedName>
</protein>
<gene>
    <name evidence="4" type="ORF">ACFFGS_11025</name>
</gene>
<evidence type="ECO:0000256" key="1">
    <source>
        <dbReference type="ARBA" id="ARBA00010990"/>
    </source>
</evidence>
<name>A0ABV6K5D7_9LACO</name>
<dbReference type="InterPro" id="IPR037143">
    <property type="entry name" value="4-PPantetheinyl_Trfase_dom_sf"/>
</dbReference>
<dbReference type="InterPro" id="IPR008278">
    <property type="entry name" value="4-PPantetheinyl_Trfase_dom"/>
</dbReference>
<dbReference type="GO" id="GO:0016740">
    <property type="term" value="F:transferase activity"/>
    <property type="evidence" value="ECO:0007669"/>
    <property type="project" value="UniProtKB-KW"/>
</dbReference>
<dbReference type="EMBL" id="JBHLUK010000073">
    <property type="protein sequence ID" value="MFC0424655.1"/>
    <property type="molecule type" value="Genomic_DNA"/>
</dbReference>
<dbReference type="Gene3D" id="3.90.470.20">
    <property type="entry name" value="4'-phosphopantetheinyl transferase domain"/>
    <property type="match status" value="1"/>
</dbReference>
<keyword evidence="2 4" id="KW-0808">Transferase</keyword>
<dbReference type="RefSeq" id="WP_137644890.1">
    <property type="nucleotide sequence ID" value="NZ_BAABRM010000008.1"/>
</dbReference>
<organism evidence="4 5">
    <name type="scientific">Lactiplantibacillus plajomi</name>
    <dbReference type="NCBI Taxonomy" id="1457217"/>
    <lineage>
        <taxon>Bacteria</taxon>
        <taxon>Bacillati</taxon>
        <taxon>Bacillota</taxon>
        <taxon>Bacilli</taxon>
        <taxon>Lactobacillales</taxon>
        <taxon>Lactobacillaceae</taxon>
        <taxon>Lactiplantibacillus</taxon>
    </lineage>
</organism>
<evidence type="ECO:0000256" key="2">
    <source>
        <dbReference type="ARBA" id="ARBA00022679"/>
    </source>
</evidence>
<dbReference type="PANTHER" id="PTHR12215">
    <property type="entry name" value="PHOSPHOPANTETHEINE TRANSFERASE"/>
    <property type="match status" value="1"/>
</dbReference>
<dbReference type="InterPro" id="IPR050559">
    <property type="entry name" value="P-Pant_transferase_sf"/>
</dbReference>
<proteinExistence type="inferred from homology"/>